<dbReference type="InterPro" id="IPR000531">
    <property type="entry name" value="Beta-barrel_TonB"/>
</dbReference>
<evidence type="ECO:0000256" key="9">
    <source>
        <dbReference type="RuleBase" id="RU003357"/>
    </source>
</evidence>
<dbReference type="Pfam" id="PF07715">
    <property type="entry name" value="Plug"/>
    <property type="match status" value="1"/>
</dbReference>
<evidence type="ECO:0000256" key="2">
    <source>
        <dbReference type="ARBA" id="ARBA00022448"/>
    </source>
</evidence>
<gene>
    <name evidence="13" type="ORF">SAMN04488541_101371</name>
</gene>
<evidence type="ECO:0000259" key="12">
    <source>
        <dbReference type="Pfam" id="PF07715"/>
    </source>
</evidence>
<reference evidence="14" key="1">
    <citation type="submission" date="2016-10" db="EMBL/GenBank/DDBJ databases">
        <authorList>
            <person name="Varghese N."/>
            <person name="Submissions S."/>
        </authorList>
    </citation>
    <scope>NUCLEOTIDE SEQUENCE [LARGE SCALE GENOMIC DNA]</scope>
    <source>
        <strain>GEY</strain>
        <strain evidence="14">DSM 9560</strain>
    </source>
</reference>
<evidence type="ECO:0000259" key="11">
    <source>
        <dbReference type="Pfam" id="PF00593"/>
    </source>
</evidence>
<evidence type="ECO:0000256" key="1">
    <source>
        <dbReference type="ARBA" id="ARBA00004571"/>
    </source>
</evidence>
<dbReference type="AlphaFoldDB" id="A0A1I2FFI7"/>
<evidence type="ECO:0000256" key="8">
    <source>
        <dbReference type="PROSITE-ProRule" id="PRU01360"/>
    </source>
</evidence>
<dbReference type="InterPro" id="IPR023997">
    <property type="entry name" value="TonB-dep_OMP_SusC/RagA_CS"/>
</dbReference>
<dbReference type="InterPro" id="IPR036942">
    <property type="entry name" value="Beta-barrel_TonB_sf"/>
</dbReference>
<evidence type="ECO:0000256" key="6">
    <source>
        <dbReference type="ARBA" id="ARBA00023136"/>
    </source>
</evidence>
<feature type="domain" description="TonB-dependent receptor plug" evidence="12">
    <location>
        <begin position="118"/>
        <end position="239"/>
    </location>
</feature>
<evidence type="ECO:0000256" key="10">
    <source>
        <dbReference type="SAM" id="SignalP"/>
    </source>
</evidence>
<keyword evidence="7 8" id="KW-0998">Cell outer membrane</keyword>
<evidence type="ECO:0000256" key="5">
    <source>
        <dbReference type="ARBA" id="ARBA00023077"/>
    </source>
</evidence>
<feature type="chain" id="PRO_5011710133" evidence="10">
    <location>
        <begin position="24"/>
        <end position="1028"/>
    </location>
</feature>
<dbReference type="NCBIfam" id="TIGR04056">
    <property type="entry name" value="OMP_RagA_SusC"/>
    <property type="match status" value="1"/>
</dbReference>
<dbReference type="STRING" id="1003.SAMN04488541_101371"/>
<dbReference type="Pfam" id="PF13715">
    <property type="entry name" value="CarbopepD_reg_2"/>
    <property type="match status" value="1"/>
</dbReference>
<evidence type="ECO:0000256" key="4">
    <source>
        <dbReference type="ARBA" id="ARBA00022692"/>
    </source>
</evidence>
<keyword evidence="4 8" id="KW-0812">Transmembrane</keyword>
<dbReference type="InterPro" id="IPR023996">
    <property type="entry name" value="TonB-dep_OMP_SusC/RagA"/>
</dbReference>
<comment type="subcellular location">
    <subcellularLocation>
        <location evidence="1 8">Cell outer membrane</location>
        <topology evidence="1 8">Multi-pass membrane protein</topology>
    </subcellularLocation>
</comment>
<dbReference type="EMBL" id="FONY01000013">
    <property type="protein sequence ID" value="SFF03241.1"/>
    <property type="molecule type" value="Genomic_DNA"/>
</dbReference>
<dbReference type="InterPro" id="IPR037066">
    <property type="entry name" value="Plug_dom_sf"/>
</dbReference>
<feature type="signal peptide" evidence="10">
    <location>
        <begin position="1"/>
        <end position="23"/>
    </location>
</feature>
<evidence type="ECO:0000256" key="7">
    <source>
        <dbReference type="ARBA" id="ARBA00023237"/>
    </source>
</evidence>
<dbReference type="InterPro" id="IPR039426">
    <property type="entry name" value="TonB-dep_rcpt-like"/>
</dbReference>
<dbReference type="FunFam" id="2.170.130.10:FF:000008">
    <property type="entry name" value="SusC/RagA family TonB-linked outer membrane protein"/>
    <property type="match status" value="1"/>
</dbReference>
<keyword evidence="14" id="KW-1185">Reference proteome</keyword>
<dbReference type="SUPFAM" id="SSF49464">
    <property type="entry name" value="Carboxypeptidase regulatory domain-like"/>
    <property type="match status" value="1"/>
</dbReference>
<dbReference type="NCBIfam" id="TIGR04057">
    <property type="entry name" value="SusC_RagA_signa"/>
    <property type="match status" value="1"/>
</dbReference>
<keyword evidence="6 8" id="KW-0472">Membrane</keyword>
<dbReference type="Pfam" id="PF00593">
    <property type="entry name" value="TonB_dep_Rec_b-barrel"/>
    <property type="match status" value="1"/>
</dbReference>
<accession>A0A1I2FFI7</accession>
<dbReference type="PROSITE" id="PS52016">
    <property type="entry name" value="TONB_DEPENDENT_REC_3"/>
    <property type="match status" value="1"/>
</dbReference>
<name>A0A1I2FFI7_9BACT</name>
<evidence type="ECO:0000313" key="14">
    <source>
        <dbReference type="Proteomes" id="UP000199513"/>
    </source>
</evidence>
<dbReference type="InterPro" id="IPR008969">
    <property type="entry name" value="CarboxyPept-like_regulatory"/>
</dbReference>
<sequence>MKRLLLYGLVLLTAIAFTNIAQAQDRVISGKVTSSEDGNPLPGVNVVVKGTTVGTATSTDGTYKLQVPSNAQALIFSFVGFLNQEVQIGNRSTIDISMQTDQKLLTEVVVVGYGTQNKKELTGSVASVRSEEIANLPLLGVDQALQGRAAGVMVTQNSGTPGGGIAVRVRGSGSITGSNEPLYVVDGVPINTGSYARFGVGNQQTNALADLNPSDIESFEILKDGASAAIYGSRASNGVVLITTKRGKQGKTNIDFGFYTGVQQVWKKVGLATGPQYVEALQEGVRNRFGANVVPSQLGLVGLDNAPSSYPTADWFSEIFRTAPISQYDLSVSGGTENTKFRISGTYFDQQGIVLGSGFNRFNTRINLDHSISKKVKVGMSLGITRSAQNRIQNDNNIYGVVSAAILLGTHIPVRNPDGTYGRDPNASVDNPVAVATEPLIKVITHRLIGNAYLEYEIIKGLTFKTSWGTDAMDFRERFFLPTTTNQGAGVNGEGREVSTQDISWLTENTLNFTKKFGEKHNFNALIGATYQESNYESILTVARVFPGNDIKRLSAGAVKTDASSSGTSWGIASYLARVNYDFAGKYLFSASIRYDGSSRFSEANRWGTFPSVSAGWRISEENFMKGIEFLSDLKLRATYGVTGNQEFGNFSYLGLYGSGNNYLQRGGIAPSQLANPNLTWEKGENINAGLDVGFLSDRFSFSVDYFIRNTNALLLNRQLPLTSGFGSITENIGSVENKGLEIALNTTNVNTSSFKWTTNFNISFIRNKITALFNNQPFAAGFANWVAVGEPLGAFRGFRVEKIFQTQEEIDQLNAEARNKFGAGAVYQAALTRPGDFKFKDINGDGRITTDDQEILGNAQPKFFGGITNNLSYKGFDLMFFFQFMYGNSIWNHTRVFSEGMNSIFGQTSGILNRWTPNNTNTNMPRAVWGDPNNNRRNSDHWIEDGSYLRLKNVVLGYTLPKSLIEKTKVFRNARLYVAAQNLLTFTKYSGLDPEVNTFSGSNISLGTDFLTFPQARTMTIGVNLGL</sequence>
<dbReference type="OrthoDB" id="9768177at2"/>
<keyword evidence="5 9" id="KW-0798">TonB box</keyword>
<protein>
    <submittedName>
        <fullName evidence="13">TonB-linked outer membrane protein, SusC/RagA family</fullName>
    </submittedName>
</protein>
<comment type="similarity">
    <text evidence="8 9">Belongs to the TonB-dependent receptor family.</text>
</comment>
<dbReference type="Gene3D" id="2.40.170.20">
    <property type="entry name" value="TonB-dependent receptor, beta-barrel domain"/>
    <property type="match status" value="1"/>
</dbReference>
<dbReference type="GO" id="GO:0009279">
    <property type="term" value="C:cell outer membrane"/>
    <property type="evidence" value="ECO:0007669"/>
    <property type="project" value="UniProtKB-SubCell"/>
</dbReference>
<keyword evidence="2 8" id="KW-0813">Transport</keyword>
<feature type="domain" description="TonB-dependent receptor-like beta-barrel" evidence="11">
    <location>
        <begin position="438"/>
        <end position="984"/>
    </location>
</feature>
<dbReference type="InterPro" id="IPR012910">
    <property type="entry name" value="Plug_dom"/>
</dbReference>
<dbReference type="SUPFAM" id="SSF56935">
    <property type="entry name" value="Porins"/>
    <property type="match status" value="1"/>
</dbReference>
<organism evidence="13 14">
    <name type="scientific">Thermoflexibacter ruber</name>
    <dbReference type="NCBI Taxonomy" id="1003"/>
    <lineage>
        <taxon>Bacteria</taxon>
        <taxon>Pseudomonadati</taxon>
        <taxon>Bacteroidota</taxon>
        <taxon>Cytophagia</taxon>
        <taxon>Cytophagales</taxon>
        <taxon>Thermoflexibacteraceae</taxon>
        <taxon>Thermoflexibacter</taxon>
    </lineage>
</organism>
<keyword evidence="3 8" id="KW-1134">Transmembrane beta strand</keyword>
<keyword evidence="10" id="KW-0732">Signal</keyword>
<evidence type="ECO:0000256" key="3">
    <source>
        <dbReference type="ARBA" id="ARBA00022452"/>
    </source>
</evidence>
<dbReference type="Proteomes" id="UP000199513">
    <property type="component" value="Unassembled WGS sequence"/>
</dbReference>
<evidence type="ECO:0000313" key="13">
    <source>
        <dbReference type="EMBL" id="SFF03241.1"/>
    </source>
</evidence>
<dbReference type="Gene3D" id="2.60.40.1120">
    <property type="entry name" value="Carboxypeptidase-like, regulatory domain"/>
    <property type="match status" value="1"/>
</dbReference>
<proteinExistence type="inferred from homology"/>
<dbReference type="RefSeq" id="WP_091544092.1">
    <property type="nucleotide sequence ID" value="NZ_FONY01000013.1"/>
</dbReference>
<dbReference type="Gene3D" id="2.170.130.10">
    <property type="entry name" value="TonB-dependent receptor, plug domain"/>
    <property type="match status" value="1"/>
</dbReference>